<feature type="chain" id="PRO_5043431564" evidence="5">
    <location>
        <begin position="23"/>
        <end position="274"/>
    </location>
</feature>
<dbReference type="InterPro" id="IPR051455">
    <property type="entry name" value="Bact_solute-bind_prot3"/>
</dbReference>
<comment type="similarity">
    <text evidence="1 4">Belongs to the bacterial solute-binding protein 3 family.</text>
</comment>
<dbReference type="InterPro" id="IPR001638">
    <property type="entry name" value="Solute-binding_3/MltF_N"/>
</dbReference>
<sequence length="274" mass="29743">MKKQLAWLGAAVLALACTQALADRLEDIQKKGVLKVASFDSNPPFGFVDAKSKKIEGLDVDFAQALADKLKVKLEVIPTNPANRVPLLVSGKVDLVVANFTISEERAKQVDFSIPYFASGQQFIIKQGTALEKPEDLNKLRVGVDKGTVNEGVIRSQFPGATVVAYDDTPFAFAALRNGNVQAITQDGPKLIGLLANVPDRDKYVIPPFTVSEDLIGIGIPKGEAALKKVVDEALLELEKSGKAEQIYNAWFGPDTKTPLKRLYKIGQEKPQAK</sequence>
<dbReference type="SMART" id="SM00079">
    <property type="entry name" value="PBPe"/>
    <property type="match status" value="1"/>
</dbReference>
<feature type="domain" description="Ionotropic glutamate receptor C-terminal" evidence="7">
    <location>
        <begin position="33"/>
        <end position="254"/>
    </location>
</feature>
<name>A0AAW6RID4_9BURK</name>
<dbReference type="Gene3D" id="3.40.190.10">
    <property type="entry name" value="Periplasmic binding protein-like II"/>
    <property type="match status" value="2"/>
</dbReference>
<dbReference type="PROSITE" id="PS51257">
    <property type="entry name" value="PROKAR_LIPOPROTEIN"/>
    <property type="match status" value="1"/>
</dbReference>
<evidence type="ECO:0000256" key="3">
    <source>
        <dbReference type="ARBA" id="ARBA00022729"/>
    </source>
</evidence>
<evidence type="ECO:0000256" key="4">
    <source>
        <dbReference type="RuleBase" id="RU003744"/>
    </source>
</evidence>
<reference evidence="8 9" key="1">
    <citation type="submission" date="2023-04" db="EMBL/GenBank/DDBJ databases">
        <title>Ottowia paracancer sp. nov., isolated from human stomach.</title>
        <authorList>
            <person name="Song Y."/>
        </authorList>
    </citation>
    <scope>NUCLEOTIDE SEQUENCE [LARGE SCALE GENOMIC DNA]</scope>
    <source>
        <strain evidence="8 9">10c7w1</strain>
    </source>
</reference>
<comment type="caution">
    <text evidence="8">The sequence shown here is derived from an EMBL/GenBank/DDBJ whole genome shotgun (WGS) entry which is preliminary data.</text>
</comment>
<dbReference type="InterPro" id="IPR001320">
    <property type="entry name" value="Iontro_rcpt_C"/>
</dbReference>
<evidence type="ECO:0000259" key="6">
    <source>
        <dbReference type="SMART" id="SM00062"/>
    </source>
</evidence>
<organism evidence="8 9">
    <name type="scientific">Ottowia cancrivicina</name>
    <dbReference type="NCBI Taxonomy" id="3040346"/>
    <lineage>
        <taxon>Bacteria</taxon>
        <taxon>Pseudomonadati</taxon>
        <taxon>Pseudomonadota</taxon>
        <taxon>Betaproteobacteria</taxon>
        <taxon>Burkholderiales</taxon>
        <taxon>Comamonadaceae</taxon>
        <taxon>Ottowia</taxon>
    </lineage>
</organism>
<dbReference type="EMBL" id="JARVII010000003">
    <property type="protein sequence ID" value="MDG9698589.1"/>
    <property type="molecule type" value="Genomic_DNA"/>
</dbReference>
<dbReference type="GO" id="GO:0015276">
    <property type="term" value="F:ligand-gated monoatomic ion channel activity"/>
    <property type="evidence" value="ECO:0007669"/>
    <property type="project" value="InterPro"/>
</dbReference>
<dbReference type="AlphaFoldDB" id="A0AAW6RID4"/>
<accession>A0AAW6RID4</accession>
<keyword evidence="2" id="KW-0813">Transport</keyword>
<evidence type="ECO:0000256" key="5">
    <source>
        <dbReference type="SAM" id="SignalP"/>
    </source>
</evidence>
<dbReference type="GO" id="GO:0016020">
    <property type="term" value="C:membrane"/>
    <property type="evidence" value="ECO:0007669"/>
    <property type="project" value="InterPro"/>
</dbReference>
<dbReference type="PANTHER" id="PTHR30085:SF6">
    <property type="entry name" value="ABC TRANSPORTER GLUTAMINE-BINDING PROTEIN GLNH"/>
    <property type="match status" value="1"/>
</dbReference>
<gene>
    <name evidence="8" type="ORF">QB898_02435</name>
</gene>
<protein>
    <submittedName>
        <fullName evidence="8">ABC transporter substrate-binding protein</fullName>
    </submittedName>
</protein>
<proteinExistence type="inferred from homology"/>
<dbReference type="RefSeq" id="WP_050715734.1">
    <property type="nucleotide sequence ID" value="NZ_JARVII010000003.1"/>
</dbReference>
<dbReference type="SUPFAM" id="SSF53850">
    <property type="entry name" value="Periplasmic binding protein-like II"/>
    <property type="match status" value="1"/>
</dbReference>
<dbReference type="GO" id="GO:0006865">
    <property type="term" value="P:amino acid transport"/>
    <property type="evidence" value="ECO:0007669"/>
    <property type="project" value="TreeGrafter"/>
</dbReference>
<dbReference type="SMART" id="SM00062">
    <property type="entry name" value="PBPb"/>
    <property type="match status" value="1"/>
</dbReference>
<dbReference type="PROSITE" id="PS01039">
    <property type="entry name" value="SBP_BACTERIAL_3"/>
    <property type="match status" value="1"/>
</dbReference>
<evidence type="ECO:0000256" key="2">
    <source>
        <dbReference type="ARBA" id="ARBA00022448"/>
    </source>
</evidence>
<dbReference type="GO" id="GO:0005576">
    <property type="term" value="C:extracellular region"/>
    <property type="evidence" value="ECO:0007669"/>
    <property type="project" value="TreeGrafter"/>
</dbReference>
<feature type="domain" description="Solute-binding protein family 3/N-terminal" evidence="6">
    <location>
        <begin position="33"/>
        <end position="255"/>
    </location>
</feature>
<feature type="signal peptide" evidence="5">
    <location>
        <begin position="1"/>
        <end position="22"/>
    </location>
</feature>
<dbReference type="InterPro" id="IPR018313">
    <property type="entry name" value="SBP_3_CS"/>
</dbReference>
<evidence type="ECO:0000256" key="1">
    <source>
        <dbReference type="ARBA" id="ARBA00010333"/>
    </source>
</evidence>
<evidence type="ECO:0000313" key="9">
    <source>
        <dbReference type="Proteomes" id="UP001237156"/>
    </source>
</evidence>
<dbReference type="CDD" id="cd13689">
    <property type="entry name" value="PBP2_BsGlnH"/>
    <property type="match status" value="1"/>
</dbReference>
<evidence type="ECO:0000313" key="8">
    <source>
        <dbReference type="EMBL" id="MDG9698589.1"/>
    </source>
</evidence>
<keyword evidence="9" id="KW-1185">Reference proteome</keyword>
<dbReference type="Pfam" id="PF00497">
    <property type="entry name" value="SBP_bac_3"/>
    <property type="match status" value="1"/>
</dbReference>
<evidence type="ECO:0000259" key="7">
    <source>
        <dbReference type="SMART" id="SM00079"/>
    </source>
</evidence>
<dbReference type="PANTHER" id="PTHR30085">
    <property type="entry name" value="AMINO ACID ABC TRANSPORTER PERMEASE"/>
    <property type="match status" value="1"/>
</dbReference>
<dbReference type="Proteomes" id="UP001237156">
    <property type="component" value="Unassembled WGS sequence"/>
</dbReference>
<keyword evidence="3 5" id="KW-0732">Signal</keyword>